<organism evidence="1 2">
    <name type="scientific">Microthyrium microscopicum</name>
    <dbReference type="NCBI Taxonomy" id="703497"/>
    <lineage>
        <taxon>Eukaryota</taxon>
        <taxon>Fungi</taxon>
        <taxon>Dikarya</taxon>
        <taxon>Ascomycota</taxon>
        <taxon>Pezizomycotina</taxon>
        <taxon>Dothideomycetes</taxon>
        <taxon>Dothideomycetes incertae sedis</taxon>
        <taxon>Microthyriales</taxon>
        <taxon>Microthyriaceae</taxon>
        <taxon>Microthyrium</taxon>
    </lineage>
</organism>
<dbReference type="OrthoDB" id="2378324at2759"/>
<accession>A0A6A6TV47</accession>
<evidence type="ECO:0008006" key="3">
    <source>
        <dbReference type="Google" id="ProtNLM"/>
    </source>
</evidence>
<protein>
    <recommendedName>
        <fullName evidence="3">HD domain-containing protein</fullName>
    </recommendedName>
</protein>
<evidence type="ECO:0000313" key="1">
    <source>
        <dbReference type="EMBL" id="KAF2663191.1"/>
    </source>
</evidence>
<reference evidence="1" key="1">
    <citation type="journal article" date="2020" name="Stud. Mycol.">
        <title>101 Dothideomycetes genomes: a test case for predicting lifestyles and emergence of pathogens.</title>
        <authorList>
            <person name="Haridas S."/>
            <person name="Albert R."/>
            <person name="Binder M."/>
            <person name="Bloem J."/>
            <person name="Labutti K."/>
            <person name="Salamov A."/>
            <person name="Andreopoulos B."/>
            <person name="Baker S."/>
            <person name="Barry K."/>
            <person name="Bills G."/>
            <person name="Bluhm B."/>
            <person name="Cannon C."/>
            <person name="Castanera R."/>
            <person name="Culley D."/>
            <person name="Daum C."/>
            <person name="Ezra D."/>
            <person name="Gonzalez J."/>
            <person name="Henrissat B."/>
            <person name="Kuo A."/>
            <person name="Liang C."/>
            <person name="Lipzen A."/>
            <person name="Lutzoni F."/>
            <person name="Magnuson J."/>
            <person name="Mondo S."/>
            <person name="Nolan M."/>
            <person name="Ohm R."/>
            <person name="Pangilinan J."/>
            <person name="Park H.-J."/>
            <person name="Ramirez L."/>
            <person name="Alfaro M."/>
            <person name="Sun H."/>
            <person name="Tritt A."/>
            <person name="Yoshinaga Y."/>
            <person name="Zwiers L.-H."/>
            <person name="Turgeon B."/>
            <person name="Goodwin S."/>
            <person name="Spatafora J."/>
            <person name="Crous P."/>
            <person name="Grigoriev I."/>
        </authorList>
    </citation>
    <scope>NUCLEOTIDE SEQUENCE</scope>
    <source>
        <strain evidence="1">CBS 115976</strain>
    </source>
</reference>
<dbReference type="PANTHER" id="PTHR35569:SF1">
    <property type="entry name" value="CYANAMIDE HYDRATASE DDI2-RELATED"/>
    <property type="match status" value="1"/>
</dbReference>
<dbReference type="SUPFAM" id="SSF109604">
    <property type="entry name" value="HD-domain/PDEase-like"/>
    <property type="match status" value="1"/>
</dbReference>
<dbReference type="EMBL" id="MU004247">
    <property type="protein sequence ID" value="KAF2663191.1"/>
    <property type="molecule type" value="Genomic_DNA"/>
</dbReference>
<keyword evidence="2" id="KW-1185">Reference proteome</keyword>
<proteinExistence type="predicted"/>
<evidence type="ECO:0000313" key="2">
    <source>
        <dbReference type="Proteomes" id="UP000799302"/>
    </source>
</evidence>
<dbReference type="PANTHER" id="PTHR35569">
    <property type="entry name" value="CYANAMIDE HYDRATASE DDI2-RELATED"/>
    <property type="match status" value="1"/>
</dbReference>
<dbReference type="Proteomes" id="UP000799302">
    <property type="component" value="Unassembled WGS sequence"/>
</dbReference>
<gene>
    <name evidence="1" type="ORF">BT63DRAFT_129093</name>
</gene>
<dbReference type="Gene3D" id="1.10.3210.10">
    <property type="entry name" value="Hypothetical protein af1432"/>
    <property type="match status" value="1"/>
</dbReference>
<dbReference type="AlphaFoldDB" id="A0A6A6TV47"/>
<sequence length="146" mass="16310">MFHDIGATAEHNEDQRFEVEGADAAVYFMQKYDSIKSDMEYVWQAISLHTSPGIAERISPIALCLRLAVKLDFGHPHKHADETEQVELCSSIEETTPRLSIEKVLGDAIVAQAVTNPVKAPKVSWPWCLLVAYQENPHHEGVNPGF</sequence>
<name>A0A6A6TV47_9PEZI</name>